<accession>A0ABS3JV03</accession>
<organism evidence="1 2">
    <name type="scientific">Fibrella forsythiae</name>
    <dbReference type="NCBI Taxonomy" id="2817061"/>
    <lineage>
        <taxon>Bacteria</taxon>
        <taxon>Pseudomonadati</taxon>
        <taxon>Bacteroidota</taxon>
        <taxon>Cytophagia</taxon>
        <taxon>Cytophagales</taxon>
        <taxon>Spirosomataceae</taxon>
        <taxon>Fibrella</taxon>
    </lineage>
</organism>
<comment type="caution">
    <text evidence="1">The sequence shown here is derived from an EMBL/GenBank/DDBJ whole genome shotgun (WGS) entry which is preliminary data.</text>
</comment>
<evidence type="ECO:0000313" key="2">
    <source>
        <dbReference type="Proteomes" id="UP000664628"/>
    </source>
</evidence>
<dbReference type="Proteomes" id="UP000664628">
    <property type="component" value="Unassembled WGS sequence"/>
</dbReference>
<keyword evidence="2" id="KW-1185">Reference proteome</keyword>
<sequence length="181" mass="21018">MVTTDHHLVKELYRKVIGEIGGIAISNSFHPYFIVNQKGTSVWQAAYVKAYVDQNREALFNNIRENNAVYTVDTAAIFTEFNLWPDRRLIYEENPLFSTYVPFIIPFLVHKSAKRIRWDQQIEQGVARQGHASDYVESINNSIRFFMPEPAFIIGFDEFDETNPSKLIDNFIKCKSMFSGH</sequence>
<dbReference type="EMBL" id="JAFMYW010000031">
    <property type="protein sequence ID" value="MBO0953293.1"/>
    <property type="molecule type" value="Genomic_DNA"/>
</dbReference>
<evidence type="ECO:0000313" key="1">
    <source>
        <dbReference type="EMBL" id="MBO0953293.1"/>
    </source>
</evidence>
<dbReference type="RefSeq" id="WP_207333245.1">
    <property type="nucleotide sequence ID" value="NZ_JAFMYW010000031.1"/>
</dbReference>
<protein>
    <submittedName>
        <fullName evidence="1">Uncharacterized protein</fullName>
    </submittedName>
</protein>
<gene>
    <name evidence="1" type="ORF">J2I46_32285</name>
</gene>
<proteinExistence type="predicted"/>
<name>A0ABS3JV03_9BACT</name>
<reference evidence="1 2" key="1">
    <citation type="submission" date="2021-03" db="EMBL/GenBank/DDBJ databases">
        <title>Fibrella sp. HMF5405 genome sequencing and assembly.</title>
        <authorList>
            <person name="Kang H."/>
            <person name="Kim H."/>
            <person name="Bae S."/>
            <person name="Joh K."/>
        </authorList>
    </citation>
    <scope>NUCLEOTIDE SEQUENCE [LARGE SCALE GENOMIC DNA]</scope>
    <source>
        <strain evidence="1 2">HMF5405</strain>
    </source>
</reference>